<proteinExistence type="predicted"/>
<feature type="compositionally biased region" description="Polar residues" evidence="1">
    <location>
        <begin position="90"/>
        <end position="108"/>
    </location>
</feature>
<gene>
    <name evidence="2" type="ORF">WJM97_13795</name>
</gene>
<organism evidence="2 3">
    <name type="scientific">Okeanomitos corallinicola TIOX110</name>
    <dbReference type="NCBI Taxonomy" id="3133117"/>
    <lineage>
        <taxon>Bacteria</taxon>
        <taxon>Bacillati</taxon>
        <taxon>Cyanobacteriota</taxon>
        <taxon>Cyanophyceae</taxon>
        <taxon>Nostocales</taxon>
        <taxon>Aphanizomenonaceae</taxon>
        <taxon>Okeanomitos</taxon>
    </lineage>
</organism>
<feature type="compositionally biased region" description="Low complexity" evidence="1">
    <location>
        <begin position="75"/>
        <end position="89"/>
    </location>
</feature>
<dbReference type="EMBL" id="CP150886">
    <property type="protein sequence ID" value="WZB86472.1"/>
    <property type="molecule type" value="Genomic_DNA"/>
</dbReference>
<evidence type="ECO:0000256" key="1">
    <source>
        <dbReference type="SAM" id="MobiDB-lite"/>
    </source>
</evidence>
<dbReference type="RefSeq" id="WP_353929386.1">
    <property type="nucleotide sequence ID" value="NZ_CP150886.1"/>
</dbReference>
<feature type="compositionally biased region" description="Polar residues" evidence="1">
    <location>
        <begin position="44"/>
        <end position="59"/>
    </location>
</feature>
<protein>
    <submittedName>
        <fullName evidence="2">Uncharacterized protein</fullName>
    </submittedName>
</protein>
<reference evidence="2 3" key="1">
    <citation type="submission" date="2024-04" db="EMBL/GenBank/DDBJ databases">
        <title>Okeanomitos corallinicola gen. &amp; sp. nov. (Nostocales, Cyanobacteria), a new toxic marine heterocyst-forming cyanobacterium from a coral reef.</title>
        <authorList>
            <person name="Li H."/>
            <person name="Li R."/>
            <person name="Kang J."/>
            <person name="Hii K.S."/>
            <person name="Mohamed H.F."/>
            <person name="Xu X."/>
            <person name="Luo Z."/>
        </authorList>
    </citation>
    <scope>NUCLEOTIDE SEQUENCE [LARGE SCALE GENOMIC DNA]</scope>
    <source>
        <strain evidence="2 3">TIOX110</strain>
    </source>
</reference>
<dbReference type="Proteomes" id="UP001483337">
    <property type="component" value="Chromosome"/>
</dbReference>
<name>A0ABZ2UMV1_9CYAN</name>
<evidence type="ECO:0000313" key="2">
    <source>
        <dbReference type="EMBL" id="WZB86472.1"/>
    </source>
</evidence>
<keyword evidence="3" id="KW-1185">Reference proteome</keyword>
<sequence length="219" mass="22965">MTNSNQKSGFVNKVKFALIGTLVLGGGSLALIFSQNLINRNQTQSNPQFNISNNNKSQGGKSGDIIIKPNPNPLPENNSSSNQKPGSSSAPTSPSDGLNPTNTTPTIDVQSANVRWSLKYPVYKIENKDCDIAGTAAVILNQGSGGTLNSSQLLNVYGNSRIQGTVTASGKVNISISSNSGKYLLTLDGENPQISSNETVITGKATMLGCPDSTFELSK</sequence>
<feature type="region of interest" description="Disordered" evidence="1">
    <location>
        <begin position="44"/>
        <end position="108"/>
    </location>
</feature>
<evidence type="ECO:0000313" key="3">
    <source>
        <dbReference type="Proteomes" id="UP001483337"/>
    </source>
</evidence>
<accession>A0ABZ2UMV1</accession>